<comment type="caution">
    <text evidence="2">The sequence shown here is derived from an EMBL/GenBank/DDBJ whole genome shotgun (WGS) entry which is preliminary data.</text>
</comment>
<dbReference type="EMBL" id="BPRE01000003">
    <property type="protein sequence ID" value="GJE74815.1"/>
    <property type="molecule type" value="Genomic_DNA"/>
</dbReference>
<evidence type="ECO:0000256" key="1">
    <source>
        <dbReference type="SAM" id="MobiDB-lite"/>
    </source>
</evidence>
<organism evidence="2 3">
    <name type="scientific">Methylorubrum suomiense</name>
    <dbReference type="NCBI Taxonomy" id="144191"/>
    <lineage>
        <taxon>Bacteria</taxon>
        <taxon>Pseudomonadati</taxon>
        <taxon>Pseudomonadota</taxon>
        <taxon>Alphaproteobacteria</taxon>
        <taxon>Hyphomicrobiales</taxon>
        <taxon>Methylobacteriaceae</taxon>
        <taxon>Methylorubrum</taxon>
    </lineage>
</organism>
<dbReference type="RefSeq" id="WP_137829403.1">
    <property type="nucleotide sequence ID" value="NZ_BPRE01000003.1"/>
</dbReference>
<dbReference type="Proteomes" id="UP001055093">
    <property type="component" value="Unassembled WGS sequence"/>
</dbReference>
<accession>A0ABQ4USZ0</accession>
<feature type="compositionally biased region" description="Pro residues" evidence="1">
    <location>
        <begin position="113"/>
        <end position="126"/>
    </location>
</feature>
<sequence>MRPRPPRFVNGRAIIGVIALYALVLQAFLTALAPMAALAQARPADILCAEHAEGAGAPSDHGPACLHHACCLHAQGAEFGLPPTVAAFAQAVWPRETIVPTWPAATTARARAPPDPAIGPRGPPAA</sequence>
<evidence type="ECO:0000313" key="2">
    <source>
        <dbReference type="EMBL" id="GJE74815.1"/>
    </source>
</evidence>
<evidence type="ECO:0000313" key="3">
    <source>
        <dbReference type="Proteomes" id="UP001055093"/>
    </source>
</evidence>
<evidence type="ECO:0008006" key="4">
    <source>
        <dbReference type="Google" id="ProtNLM"/>
    </source>
</evidence>
<reference evidence="2" key="2">
    <citation type="submission" date="2021-08" db="EMBL/GenBank/DDBJ databases">
        <authorList>
            <person name="Tani A."/>
            <person name="Ola A."/>
            <person name="Ogura Y."/>
            <person name="Katsura K."/>
            <person name="Hayashi T."/>
        </authorList>
    </citation>
    <scope>NUCLEOTIDE SEQUENCE</scope>
    <source>
        <strain evidence="2">DSM 14458</strain>
    </source>
</reference>
<feature type="region of interest" description="Disordered" evidence="1">
    <location>
        <begin position="103"/>
        <end position="126"/>
    </location>
</feature>
<protein>
    <recommendedName>
        <fullName evidence="4">DUF2946 domain-containing protein</fullName>
    </recommendedName>
</protein>
<reference evidence="2" key="1">
    <citation type="journal article" date="2021" name="Front. Microbiol.">
        <title>Comprehensive Comparative Genomics and Phenotyping of Methylobacterium Species.</title>
        <authorList>
            <person name="Alessa O."/>
            <person name="Ogura Y."/>
            <person name="Fujitani Y."/>
            <person name="Takami H."/>
            <person name="Hayashi T."/>
            <person name="Sahin N."/>
            <person name="Tani A."/>
        </authorList>
    </citation>
    <scope>NUCLEOTIDE SEQUENCE</scope>
    <source>
        <strain evidence="2">DSM 14458</strain>
    </source>
</reference>
<name>A0ABQ4USZ0_9HYPH</name>
<gene>
    <name evidence="2" type="ORF">BGCPKDLD_1388</name>
</gene>
<keyword evidence="3" id="KW-1185">Reference proteome</keyword>
<proteinExistence type="predicted"/>